<evidence type="ECO:0000313" key="4">
    <source>
        <dbReference type="Proteomes" id="UP000182660"/>
    </source>
</evidence>
<dbReference type="Gene3D" id="3.20.20.100">
    <property type="entry name" value="NADP-dependent oxidoreductase domain"/>
    <property type="match status" value="1"/>
</dbReference>
<comment type="caution">
    <text evidence="3">The sequence shown here is derived from an EMBL/GenBank/DDBJ whole genome shotgun (WGS) entry which is preliminary data.</text>
</comment>
<dbReference type="PANTHER" id="PTHR43364">
    <property type="entry name" value="NADH-SPECIFIC METHYLGLYOXAL REDUCTASE-RELATED"/>
    <property type="match status" value="1"/>
</dbReference>
<dbReference type="SUPFAM" id="SSF51430">
    <property type="entry name" value="NAD(P)-linked oxidoreductase"/>
    <property type="match status" value="1"/>
</dbReference>
<name>A0ABY1HD96_9GAMM</name>
<accession>A0ABY1HD96</accession>
<gene>
    <name evidence="3" type="ORF">MT2528_1097</name>
</gene>
<sequence>MLSGKYLNNARPEGSRWTFSQRNKLYRNTEDAHLATTEYVDIAHQHGITPAQLALAWCDQVDGVTSTIIGATTLPQLKENIRAFSTQLTPQALTDIESVLKRYPAPF</sequence>
<evidence type="ECO:0000259" key="2">
    <source>
        <dbReference type="Pfam" id="PF00248"/>
    </source>
</evidence>
<organism evidence="3 4">
    <name type="scientific">Moritella viscosa</name>
    <dbReference type="NCBI Taxonomy" id="80854"/>
    <lineage>
        <taxon>Bacteria</taxon>
        <taxon>Pseudomonadati</taxon>
        <taxon>Pseudomonadota</taxon>
        <taxon>Gammaproteobacteria</taxon>
        <taxon>Alteromonadales</taxon>
        <taxon>Moritellaceae</taxon>
        <taxon>Moritella</taxon>
    </lineage>
</organism>
<proteinExistence type="predicted"/>
<dbReference type="Proteomes" id="UP000182660">
    <property type="component" value="Unassembled WGS sequence"/>
</dbReference>
<feature type="domain" description="NADP-dependent oxidoreductase" evidence="2">
    <location>
        <begin position="1"/>
        <end position="100"/>
    </location>
</feature>
<keyword evidence="1" id="KW-0560">Oxidoreductase</keyword>
<dbReference type="PANTHER" id="PTHR43364:SF4">
    <property type="entry name" value="NAD(P)-LINKED OXIDOREDUCTASE SUPERFAMILY PROTEIN"/>
    <property type="match status" value="1"/>
</dbReference>
<evidence type="ECO:0000256" key="1">
    <source>
        <dbReference type="ARBA" id="ARBA00023002"/>
    </source>
</evidence>
<reference evidence="3 4" key="1">
    <citation type="submission" date="2016-11" db="EMBL/GenBank/DDBJ databases">
        <authorList>
            <person name="Klemetsen T."/>
        </authorList>
    </citation>
    <scope>NUCLEOTIDE SEQUENCE [LARGE SCALE GENOMIC DNA]</scope>
    <source>
        <strain evidence="3">MT 2528</strain>
    </source>
</reference>
<protein>
    <submittedName>
        <fullName evidence="3">Tas protein</fullName>
    </submittedName>
</protein>
<dbReference type="Pfam" id="PF00248">
    <property type="entry name" value="Aldo_ket_red"/>
    <property type="match status" value="1"/>
</dbReference>
<dbReference type="InterPro" id="IPR036812">
    <property type="entry name" value="NAD(P)_OxRdtase_dom_sf"/>
</dbReference>
<dbReference type="InterPro" id="IPR050523">
    <property type="entry name" value="AKR_Detox_Biosynth"/>
</dbReference>
<dbReference type="InterPro" id="IPR023210">
    <property type="entry name" value="NADP_OxRdtase_dom"/>
</dbReference>
<evidence type="ECO:0000313" key="3">
    <source>
        <dbReference type="EMBL" id="SGY86683.1"/>
    </source>
</evidence>
<keyword evidence="4" id="KW-1185">Reference proteome</keyword>
<dbReference type="EMBL" id="FPLJ01000031">
    <property type="protein sequence ID" value="SGY86683.1"/>
    <property type="molecule type" value="Genomic_DNA"/>
</dbReference>